<evidence type="ECO:0000256" key="5">
    <source>
        <dbReference type="SAM" id="MobiDB-lite"/>
    </source>
</evidence>
<sequence length="523" mass="56657">MAGISSLYPPIDFLEPDVSEIDETSDISESRVSDGGADYPLLQDLNIDDEHNSINGSSISQTNEDQDSITKVTKSTDHKGRYFYYDSPLYEDTGIWIPVSVPPMTKSDHEECKRGFSANGAYFPEGDISWDQLIGGDKETTMWDVVADMLLAAKGKVSSLAYDGLRRGTISLLSTQLHLLEQNWEEMATTLTQANFGNAKEILDTEPPRWLADSASTSCMLCSSSFHPIMCSRHHCRFCGGIFCSSCSKGRSLLPPKFRKGDPQRVCDVCSLRLESVQPYLMDRVSRASQLPTHDLTDLSTLRSWLNFPWGQSMEYEIYKAANIVRGYSKVGSLGPEKSIPDAILKQAKGLAILTVAKVGLMVSYNIGTGLVIARREDGSWSPPSAISSIGVGWGPQVGGEFTDFIIVLRTKDAIRTFSGNAHISLGAGGSAAAGIVGRAVEADLRAGDGGYAACYTYSCSKGAFVGASLQGSMFTTRAAENSRFYGSSIKASDILLGSLPKPPAAAILYNALSNLYKKLGYY</sequence>
<dbReference type="PANTHER" id="PTHR15629:SF43">
    <property type="entry name" value="RING_FYVE_PHD-TYPE ZINC FINGER FAMILY PROTEIN"/>
    <property type="match status" value="1"/>
</dbReference>
<dbReference type="SMART" id="SM00064">
    <property type="entry name" value="FYVE"/>
    <property type="match status" value="1"/>
</dbReference>
<dbReference type="EMBL" id="JANAVB010017598">
    <property type="protein sequence ID" value="KAJ6830441.1"/>
    <property type="molecule type" value="Genomic_DNA"/>
</dbReference>
<accession>A0AAX6GQ74</accession>
<dbReference type="InterPro" id="IPR007461">
    <property type="entry name" value="Ysc84_actin-binding"/>
</dbReference>
<keyword evidence="3" id="KW-0862">Zinc</keyword>
<gene>
    <name evidence="7" type="ORF">M6B38_354390</name>
</gene>
<keyword evidence="1" id="KW-0479">Metal-binding</keyword>
<dbReference type="AlphaFoldDB" id="A0AAX6GQ74"/>
<proteinExistence type="predicted"/>
<dbReference type="InterPro" id="IPR013083">
    <property type="entry name" value="Znf_RING/FYVE/PHD"/>
</dbReference>
<name>A0AAX6GQ74_IRIPA</name>
<evidence type="ECO:0000259" key="6">
    <source>
        <dbReference type="PROSITE" id="PS50178"/>
    </source>
</evidence>
<dbReference type="PROSITE" id="PS50178">
    <property type="entry name" value="ZF_FYVE"/>
    <property type="match status" value="1"/>
</dbReference>
<reference evidence="7" key="1">
    <citation type="journal article" date="2023" name="GigaByte">
        <title>Genome assembly of the bearded iris, Iris pallida Lam.</title>
        <authorList>
            <person name="Bruccoleri R.E."/>
            <person name="Oakeley E.J."/>
            <person name="Faust A.M.E."/>
            <person name="Altorfer M."/>
            <person name="Dessus-Babus S."/>
            <person name="Burckhardt D."/>
            <person name="Oertli M."/>
            <person name="Naumann U."/>
            <person name="Petersen F."/>
            <person name="Wong J."/>
        </authorList>
    </citation>
    <scope>NUCLEOTIDE SEQUENCE</scope>
    <source>
        <strain evidence="7">GSM-AAB239-AS_SAM_17_03QT</strain>
    </source>
</reference>
<evidence type="ECO:0000256" key="2">
    <source>
        <dbReference type="ARBA" id="ARBA00022771"/>
    </source>
</evidence>
<dbReference type="InterPro" id="IPR051702">
    <property type="entry name" value="SH3_domain_YSC84-like"/>
</dbReference>
<evidence type="ECO:0000313" key="7">
    <source>
        <dbReference type="EMBL" id="KAJ6830441.1"/>
    </source>
</evidence>
<evidence type="ECO:0000256" key="3">
    <source>
        <dbReference type="ARBA" id="ARBA00022833"/>
    </source>
</evidence>
<dbReference type="Pfam" id="PF01363">
    <property type="entry name" value="FYVE"/>
    <property type="match status" value="1"/>
</dbReference>
<dbReference type="InterPro" id="IPR011011">
    <property type="entry name" value="Znf_FYVE_PHD"/>
</dbReference>
<feature type="domain" description="FYVE-type" evidence="6">
    <location>
        <begin position="213"/>
        <end position="275"/>
    </location>
</feature>
<dbReference type="GO" id="GO:0035091">
    <property type="term" value="F:phosphatidylinositol binding"/>
    <property type="evidence" value="ECO:0007669"/>
    <property type="project" value="TreeGrafter"/>
</dbReference>
<dbReference type="SUPFAM" id="SSF57903">
    <property type="entry name" value="FYVE/PHD zinc finger"/>
    <property type="match status" value="1"/>
</dbReference>
<reference evidence="7" key="2">
    <citation type="submission" date="2023-04" db="EMBL/GenBank/DDBJ databases">
        <authorList>
            <person name="Bruccoleri R.E."/>
            <person name="Oakeley E.J."/>
            <person name="Faust A.-M."/>
            <person name="Dessus-Babus S."/>
            <person name="Altorfer M."/>
            <person name="Burckhardt D."/>
            <person name="Oertli M."/>
            <person name="Naumann U."/>
            <person name="Petersen F."/>
            <person name="Wong J."/>
        </authorList>
    </citation>
    <scope>NUCLEOTIDE SEQUENCE</scope>
    <source>
        <strain evidence="7">GSM-AAB239-AS_SAM_17_03QT</strain>
        <tissue evidence="7">Leaf</tissue>
    </source>
</reference>
<protein>
    <recommendedName>
        <fullName evidence="6">FYVE-type domain-containing protein</fullName>
    </recommendedName>
</protein>
<dbReference type="Proteomes" id="UP001140949">
    <property type="component" value="Unassembled WGS sequence"/>
</dbReference>
<dbReference type="InterPro" id="IPR017455">
    <property type="entry name" value="Znf_FYVE-rel"/>
</dbReference>
<dbReference type="GO" id="GO:0008270">
    <property type="term" value="F:zinc ion binding"/>
    <property type="evidence" value="ECO:0007669"/>
    <property type="project" value="UniProtKB-KW"/>
</dbReference>
<dbReference type="PANTHER" id="PTHR15629">
    <property type="entry name" value="SH3YL1 PROTEIN"/>
    <property type="match status" value="1"/>
</dbReference>
<feature type="region of interest" description="Disordered" evidence="5">
    <location>
        <begin position="50"/>
        <end position="73"/>
    </location>
</feature>
<evidence type="ECO:0000313" key="8">
    <source>
        <dbReference type="Proteomes" id="UP001140949"/>
    </source>
</evidence>
<evidence type="ECO:0000256" key="1">
    <source>
        <dbReference type="ARBA" id="ARBA00022723"/>
    </source>
</evidence>
<organism evidence="7 8">
    <name type="scientific">Iris pallida</name>
    <name type="common">Sweet iris</name>
    <dbReference type="NCBI Taxonomy" id="29817"/>
    <lineage>
        <taxon>Eukaryota</taxon>
        <taxon>Viridiplantae</taxon>
        <taxon>Streptophyta</taxon>
        <taxon>Embryophyta</taxon>
        <taxon>Tracheophyta</taxon>
        <taxon>Spermatophyta</taxon>
        <taxon>Magnoliopsida</taxon>
        <taxon>Liliopsida</taxon>
        <taxon>Asparagales</taxon>
        <taxon>Iridaceae</taxon>
        <taxon>Iridoideae</taxon>
        <taxon>Irideae</taxon>
        <taxon>Iris</taxon>
    </lineage>
</organism>
<dbReference type="InterPro" id="IPR000306">
    <property type="entry name" value="Znf_FYVE"/>
</dbReference>
<dbReference type="CDD" id="cd11526">
    <property type="entry name" value="SYLF_FYVE"/>
    <property type="match status" value="1"/>
</dbReference>
<comment type="caution">
    <text evidence="7">The sequence shown here is derived from an EMBL/GenBank/DDBJ whole genome shotgun (WGS) entry which is preliminary data.</text>
</comment>
<keyword evidence="2 4" id="KW-0863">Zinc-finger</keyword>
<dbReference type="FunFam" id="3.30.40.10:FF:000151">
    <property type="entry name" value="Zinc finger family protein"/>
    <property type="match status" value="1"/>
</dbReference>
<dbReference type="Pfam" id="PF04366">
    <property type="entry name" value="Ysc84"/>
    <property type="match status" value="1"/>
</dbReference>
<keyword evidence="8" id="KW-1185">Reference proteome</keyword>
<evidence type="ECO:0000256" key="4">
    <source>
        <dbReference type="PROSITE-ProRule" id="PRU00091"/>
    </source>
</evidence>
<feature type="compositionally biased region" description="Polar residues" evidence="5">
    <location>
        <begin position="53"/>
        <end position="73"/>
    </location>
</feature>
<dbReference type="Gene3D" id="3.30.40.10">
    <property type="entry name" value="Zinc/RING finger domain, C3HC4 (zinc finger)"/>
    <property type="match status" value="1"/>
</dbReference>